<dbReference type="InterPro" id="IPR002328">
    <property type="entry name" value="ADH_Zn_CS"/>
</dbReference>
<comment type="subunit">
    <text evidence="3">Homotetramer.</text>
</comment>
<evidence type="ECO:0000256" key="8">
    <source>
        <dbReference type="ARBA" id="ARBA00038954"/>
    </source>
</evidence>
<dbReference type="FunFam" id="3.40.50.720:FF:000068">
    <property type="entry name" value="Sorbitol dehydrogenase"/>
    <property type="match status" value="1"/>
</dbReference>
<dbReference type="GO" id="GO:0008270">
    <property type="term" value="F:zinc ion binding"/>
    <property type="evidence" value="ECO:0007669"/>
    <property type="project" value="InterPro"/>
</dbReference>
<comment type="catalytic activity">
    <reaction evidence="10">
        <text>L-arabinitol + NAD(+) = L-xylulose + NADH + H(+)</text>
        <dbReference type="Rhea" id="RHEA:16381"/>
        <dbReference type="ChEBI" id="CHEBI:15378"/>
        <dbReference type="ChEBI" id="CHEBI:17399"/>
        <dbReference type="ChEBI" id="CHEBI:18403"/>
        <dbReference type="ChEBI" id="CHEBI:57540"/>
        <dbReference type="ChEBI" id="CHEBI:57945"/>
        <dbReference type="EC" id="1.1.1.12"/>
    </reaction>
</comment>
<dbReference type="Gene3D" id="3.90.180.10">
    <property type="entry name" value="Medium-chain alcohol dehydrogenases, catalytic domain"/>
    <property type="match status" value="1"/>
</dbReference>
<dbReference type="GO" id="GO:0050019">
    <property type="term" value="F:L-arabinitol 4-dehydrogenase activity"/>
    <property type="evidence" value="ECO:0007669"/>
    <property type="project" value="UniProtKB-EC"/>
</dbReference>
<evidence type="ECO:0000256" key="2">
    <source>
        <dbReference type="ARBA" id="ARBA00008072"/>
    </source>
</evidence>
<dbReference type="Pfam" id="PF08240">
    <property type="entry name" value="ADH_N"/>
    <property type="match status" value="1"/>
</dbReference>
<dbReference type="InterPro" id="IPR036291">
    <property type="entry name" value="NAD(P)-bd_dom_sf"/>
</dbReference>
<sequence>MLTATQAHFENSSAQSIRLNGSSDAVPQKLIDKLNLGGVASDGNFRRASGPSAKPNIALWVTKDHQIYQEEIPYPVCGPADCIVHVRATGICGSEIHFWKSGRIGDCMVDHDLILGHESSGEILEVGLNVKNFKKGDRVSIEPGVTCWGCKHCISGRYNLCPSVKFSGTPPSHGTMARYIAHPARFLHKIPDSMSFAQGALVEPFSVAVGAVSRAQLKLGQPVLICGAGPIGLAAALCARASGAHPICITDLEESRLEQARHLGFNLALKIDLTWDRFETSKKIRETLGPECTPEIAFECTGAQSSIVAAIYAIVDGGTLLQVGCGKPDVELPLMAMGFREVK</sequence>
<dbReference type="PROSITE" id="PS00059">
    <property type="entry name" value="ADH_ZINC"/>
    <property type="match status" value="1"/>
</dbReference>
<keyword evidence="5 11" id="KW-0862">Zinc</keyword>
<evidence type="ECO:0000256" key="5">
    <source>
        <dbReference type="ARBA" id="ARBA00022833"/>
    </source>
</evidence>
<proteinExistence type="inferred from homology"/>
<dbReference type="CDD" id="cd05285">
    <property type="entry name" value="sorbitol_DH"/>
    <property type="match status" value="1"/>
</dbReference>
<evidence type="ECO:0000256" key="7">
    <source>
        <dbReference type="ARBA" id="ARBA00023027"/>
    </source>
</evidence>
<gene>
    <name evidence="14" type="ORF">WG66_8038</name>
</gene>
<evidence type="ECO:0000256" key="9">
    <source>
        <dbReference type="ARBA" id="ARBA00039783"/>
    </source>
</evidence>
<dbReference type="GO" id="GO:0003939">
    <property type="term" value="F:L-iditol 2-dehydrogenase (NAD+) activity"/>
    <property type="evidence" value="ECO:0007669"/>
    <property type="project" value="TreeGrafter"/>
</dbReference>
<dbReference type="EC" id="1.1.1.12" evidence="8"/>
<dbReference type="InterPro" id="IPR013149">
    <property type="entry name" value="ADH-like_C"/>
</dbReference>
<evidence type="ECO:0000259" key="12">
    <source>
        <dbReference type="Pfam" id="PF00107"/>
    </source>
</evidence>
<evidence type="ECO:0000256" key="1">
    <source>
        <dbReference type="ARBA" id="ARBA00001947"/>
    </source>
</evidence>
<dbReference type="SUPFAM" id="SSF51735">
    <property type="entry name" value="NAD(P)-binding Rossmann-fold domains"/>
    <property type="match status" value="1"/>
</dbReference>
<protein>
    <recommendedName>
        <fullName evidence="9">L-arabinitol 4-dehydrogenase</fullName>
        <ecNumber evidence="8">1.1.1.12</ecNumber>
    </recommendedName>
</protein>
<dbReference type="InterPro" id="IPR013154">
    <property type="entry name" value="ADH-like_N"/>
</dbReference>
<dbReference type="InterPro" id="IPR045306">
    <property type="entry name" value="SDH-like"/>
</dbReference>
<dbReference type="EMBL" id="LATX01001682">
    <property type="protein sequence ID" value="KTB39387.1"/>
    <property type="molecule type" value="Genomic_DNA"/>
</dbReference>
<dbReference type="eggNOG" id="KOG0024">
    <property type="taxonomic scope" value="Eukaryota"/>
</dbReference>
<comment type="similarity">
    <text evidence="2 11">Belongs to the zinc-containing alcohol dehydrogenase family.</text>
</comment>
<feature type="domain" description="Alcohol dehydrogenase-like C-terminal" evidence="12">
    <location>
        <begin position="230"/>
        <end position="342"/>
    </location>
</feature>
<keyword evidence="4 11" id="KW-0479">Metal-binding</keyword>
<evidence type="ECO:0000256" key="4">
    <source>
        <dbReference type="ARBA" id="ARBA00022723"/>
    </source>
</evidence>
<keyword evidence="6" id="KW-0560">Oxidoreductase</keyword>
<evidence type="ECO:0000313" key="14">
    <source>
        <dbReference type="EMBL" id="KTB39387.1"/>
    </source>
</evidence>
<dbReference type="Proteomes" id="UP000054988">
    <property type="component" value="Unassembled WGS sequence"/>
</dbReference>
<organism evidence="14 15">
    <name type="scientific">Moniliophthora roreri</name>
    <name type="common">Frosty pod rot fungus</name>
    <name type="synonym">Monilia roreri</name>
    <dbReference type="NCBI Taxonomy" id="221103"/>
    <lineage>
        <taxon>Eukaryota</taxon>
        <taxon>Fungi</taxon>
        <taxon>Dikarya</taxon>
        <taxon>Basidiomycota</taxon>
        <taxon>Agaricomycotina</taxon>
        <taxon>Agaricomycetes</taxon>
        <taxon>Agaricomycetidae</taxon>
        <taxon>Agaricales</taxon>
        <taxon>Marasmiineae</taxon>
        <taxon>Marasmiaceae</taxon>
        <taxon>Moniliophthora</taxon>
    </lineage>
</organism>
<evidence type="ECO:0000256" key="3">
    <source>
        <dbReference type="ARBA" id="ARBA00011881"/>
    </source>
</evidence>
<evidence type="ECO:0000256" key="10">
    <source>
        <dbReference type="ARBA" id="ARBA00049317"/>
    </source>
</evidence>
<dbReference type="PANTHER" id="PTHR43161:SF12">
    <property type="entry name" value="L-ARABINITOL 4-DEHYDROGENASE"/>
    <property type="match status" value="1"/>
</dbReference>
<evidence type="ECO:0000256" key="11">
    <source>
        <dbReference type="RuleBase" id="RU361277"/>
    </source>
</evidence>
<name>A0A0W0FSR5_MONRR</name>
<dbReference type="InterPro" id="IPR011032">
    <property type="entry name" value="GroES-like_sf"/>
</dbReference>
<feature type="domain" description="Alcohol dehydrogenase-like N-terminal" evidence="13">
    <location>
        <begin position="78"/>
        <end position="192"/>
    </location>
</feature>
<evidence type="ECO:0000313" key="15">
    <source>
        <dbReference type="Proteomes" id="UP000054988"/>
    </source>
</evidence>
<dbReference type="AlphaFoldDB" id="A0A0W0FSR5"/>
<comment type="cofactor">
    <cofactor evidence="1 11">
        <name>Zn(2+)</name>
        <dbReference type="ChEBI" id="CHEBI:29105"/>
    </cofactor>
</comment>
<dbReference type="PANTHER" id="PTHR43161">
    <property type="entry name" value="SORBITOL DEHYDROGENASE"/>
    <property type="match status" value="1"/>
</dbReference>
<dbReference type="SUPFAM" id="SSF50129">
    <property type="entry name" value="GroES-like"/>
    <property type="match status" value="1"/>
</dbReference>
<evidence type="ECO:0000259" key="13">
    <source>
        <dbReference type="Pfam" id="PF08240"/>
    </source>
</evidence>
<keyword evidence="7" id="KW-0520">NAD</keyword>
<evidence type="ECO:0000256" key="6">
    <source>
        <dbReference type="ARBA" id="ARBA00023002"/>
    </source>
</evidence>
<dbReference type="Gene3D" id="3.40.50.720">
    <property type="entry name" value="NAD(P)-binding Rossmann-like Domain"/>
    <property type="match status" value="1"/>
</dbReference>
<accession>A0A0W0FSR5</accession>
<comment type="caution">
    <text evidence="14">The sequence shown here is derived from an EMBL/GenBank/DDBJ whole genome shotgun (WGS) entry which is preliminary data.</text>
</comment>
<dbReference type="Pfam" id="PF00107">
    <property type="entry name" value="ADH_zinc_N"/>
    <property type="match status" value="1"/>
</dbReference>
<reference evidence="14 15" key="1">
    <citation type="submission" date="2015-12" db="EMBL/GenBank/DDBJ databases">
        <title>Draft genome sequence of Moniliophthora roreri, the causal agent of frosty pod rot of cacao.</title>
        <authorList>
            <person name="Aime M.C."/>
            <person name="Diaz-Valderrama J.R."/>
            <person name="Kijpornyongpan T."/>
            <person name="Phillips-Mora W."/>
        </authorList>
    </citation>
    <scope>NUCLEOTIDE SEQUENCE [LARGE SCALE GENOMIC DNA]</scope>
    <source>
        <strain evidence="14 15">MCA 2952</strain>
    </source>
</reference>
<dbReference type="GO" id="GO:0006062">
    <property type="term" value="P:sorbitol catabolic process"/>
    <property type="evidence" value="ECO:0007669"/>
    <property type="project" value="TreeGrafter"/>
</dbReference>